<dbReference type="PANTHER" id="PTHR12756:SF11">
    <property type="entry name" value="CYTOSOLIC CARBOXYPEPTIDASE 1"/>
    <property type="match status" value="1"/>
</dbReference>
<evidence type="ECO:0000256" key="10">
    <source>
        <dbReference type="ARBA" id="ARBA00024524"/>
    </source>
</evidence>
<dbReference type="InterPro" id="IPR000834">
    <property type="entry name" value="Peptidase_M14"/>
</dbReference>
<evidence type="ECO:0000256" key="1">
    <source>
        <dbReference type="ARBA" id="ARBA00001947"/>
    </source>
</evidence>
<dbReference type="InterPro" id="IPR011989">
    <property type="entry name" value="ARM-like"/>
</dbReference>
<keyword evidence="9" id="KW-0482">Metalloprotease</keyword>
<dbReference type="PANTHER" id="PTHR12756">
    <property type="entry name" value="CYTOSOLIC CARBOXYPEPTIDASE"/>
    <property type="match status" value="1"/>
</dbReference>
<keyword evidence="16" id="KW-1185">Reference proteome</keyword>
<sequence length="1131" mass="126726">MSKTNSKAGGTARIGALLEQLQKLCLAGSEAKYEQDKVDVEQLRYVTNKIQQLLSSQGYQKRDVIELHCFHSDFMMHFLVMSLDTQLTLNILGCLCELLTTGKRASVLAAKGTVDIILRVVVNTSKDTSVCAEEILLLSHVILTKVGPKDRKLCVKARLTGALQVTMNVVKNNTAFFKVLQPALQVLKLYSANSVNCNALAKAGAVGVLFKVVTSCGHKRVICLKLVLEILATLVKSKNCASKAVSYGAVPMLLQMFCDWQRTDHHHRQTNIRKAILNVIKNITMSRTGKKAFIQADGIKTLYTLSLETLECRELEGVNNLSSQILRRCFPTNKLPVSTLSSPITFALLDLDSAAHSTAEDLQDDSGEGESSEIESEEEDDESGSTSQDDKEMSDSGKTTKPERNAPKENKPKPRDDLVMYEKFFPELFEFQVETAEPMEDDETFVSYPIVIPTGAEEPLSCSPTGPNCLSNQLDSMNFDSPPNHSKASETMTQGTATQEELTEDERPYSDDNPTADNYGQCKSVLPIIKTPAPDIYGHYPPVEPEPLGQKKTGLQRTMIFRDIERQIHPQRVINKVVFDLDRIMKQQEPDADDNCLLAVAKEQLKFGHARKPSNSSISEGERSPEETAKPLKFESRFESGNLRKAIQVRDYEYDLVLNPDINCKHHHQWFYFEVSNMNAEIPYKFNIVNCEKINSQFNFGMQPVMYSTIEAQEGRAGWIRAGTNVCYYRNYFTRSREATGGLGGKTYYTSTFTIAFPHANDVCYFAYHYPYTFTMLQGHLSRLESSLNTKDIYYRRMTLCSSLGGNPCDVITITAQPREGDGKSTEILRNRPYIFLTSRVHPGESNSSWVMKGVLDFLMSNFYTARHLRETFIFKIVPMLNIDGVVNGCHRCSLSGDDLNRRWIYPSMLLHPTIYHVKGLLLYLQSIEKTPLVYCDFHGHSRKKNVFMYGCSTAATLAASSSSSADIESDLVDSVRERVAELSGSDSTSSMDPSDVDEDPGYRTLPRVLHNIAPAFSLGSCSFIVEQSKESTARVVVWREIGVVRSYTMESTYSGCDQGPYKGYHVGTRELEEMGRFFCAGLLRVGRSFFYRNNQMSNDSASEMHAADSSWIRTSELFVPCELVSSGVVI</sequence>
<dbReference type="Gene3D" id="2.60.40.3120">
    <property type="match status" value="1"/>
</dbReference>
<comment type="similarity">
    <text evidence="3 12">Belongs to the peptidase M14 family.</text>
</comment>
<name>A0ABN8LV65_9CNID</name>
<keyword evidence="4" id="KW-0963">Cytoplasm</keyword>
<evidence type="ECO:0000256" key="9">
    <source>
        <dbReference type="ARBA" id="ARBA00023049"/>
    </source>
</evidence>
<evidence type="ECO:0000313" key="16">
    <source>
        <dbReference type="Proteomes" id="UP001159427"/>
    </source>
</evidence>
<evidence type="ECO:0000256" key="12">
    <source>
        <dbReference type="PROSITE-ProRule" id="PRU01379"/>
    </source>
</evidence>
<feature type="active site" description="Proton donor/acceptor" evidence="12">
    <location>
        <position position="1051"/>
    </location>
</feature>
<protein>
    <recommendedName>
        <fullName evidence="11">tubulin-glutamate carboxypeptidase</fullName>
        <ecNumber evidence="11">3.4.17.24</ecNumber>
    </recommendedName>
</protein>
<reference evidence="15 16" key="1">
    <citation type="submission" date="2022-05" db="EMBL/GenBank/DDBJ databases">
        <authorList>
            <consortium name="Genoscope - CEA"/>
            <person name="William W."/>
        </authorList>
    </citation>
    <scope>NUCLEOTIDE SEQUENCE [LARGE SCALE GENOMIC DNA]</scope>
</reference>
<feature type="compositionally biased region" description="Basic and acidic residues" evidence="13">
    <location>
        <begin position="620"/>
        <end position="633"/>
    </location>
</feature>
<organism evidence="15 16">
    <name type="scientific">Porites evermanni</name>
    <dbReference type="NCBI Taxonomy" id="104178"/>
    <lineage>
        <taxon>Eukaryota</taxon>
        <taxon>Metazoa</taxon>
        <taxon>Cnidaria</taxon>
        <taxon>Anthozoa</taxon>
        <taxon>Hexacorallia</taxon>
        <taxon>Scleractinia</taxon>
        <taxon>Fungiina</taxon>
        <taxon>Poritidae</taxon>
        <taxon>Porites</taxon>
    </lineage>
</organism>
<comment type="subcellular location">
    <subcellularLocation>
        <location evidence="2">Cytoplasm</location>
    </subcellularLocation>
</comment>
<feature type="region of interest" description="Disordered" evidence="13">
    <location>
        <begin position="357"/>
        <end position="417"/>
    </location>
</feature>
<feature type="region of interest" description="Disordered" evidence="13">
    <location>
        <begin position="610"/>
        <end position="633"/>
    </location>
</feature>
<dbReference type="InterPro" id="IPR033852">
    <property type="entry name" value="CBPC1/4"/>
</dbReference>
<feature type="compositionally biased region" description="Acidic residues" evidence="13">
    <location>
        <begin position="361"/>
        <end position="383"/>
    </location>
</feature>
<evidence type="ECO:0000256" key="8">
    <source>
        <dbReference type="ARBA" id="ARBA00022833"/>
    </source>
</evidence>
<dbReference type="Proteomes" id="UP001159427">
    <property type="component" value="Unassembled WGS sequence"/>
</dbReference>
<accession>A0ABN8LV65</accession>
<evidence type="ECO:0000256" key="5">
    <source>
        <dbReference type="ARBA" id="ARBA00022670"/>
    </source>
</evidence>
<dbReference type="Gene3D" id="3.40.630.10">
    <property type="entry name" value="Zn peptidases"/>
    <property type="match status" value="1"/>
</dbReference>
<evidence type="ECO:0000256" key="6">
    <source>
        <dbReference type="ARBA" id="ARBA00022723"/>
    </source>
</evidence>
<evidence type="ECO:0000256" key="13">
    <source>
        <dbReference type="SAM" id="MobiDB-lite"/>
    </source>
</evidence>
<keyword evidence="6" id="KW-0479">Metal-binding</keyword>
<dbReference type="SUPFAM" id="SSF48371">
    <property type="entry name" value="ARM repeat"/>
    <property type="match status" value="1"/>
</dbReference>
<dbReference type="Pfam" id="PF18027">
    <property type="entry name" value="Pepdidase_M14_N"/>
    <property type="match status" value="1"/>
</dbReference>
<dbReference type="InterPro" id="IPR040626">
    <property type="entry name" value="Pepdidase_M14_N"/>
</dbReference>
<keyword evidence="8" id="KW-0862">Zinc</keyword>
<evidence type="ECO:0000256" key="3">
    <source>
        <dbReference type="ARBA" id="ARBA00005988"/>
    </source>
</evidence>
<proteinExistence type="inferred from homology"/>
<evidence type="ECO:0000256" key="11">
    <source>
        <dbReference type="ARBA" id="ARBA00026108"/>
    </source>
</evidence>
<evidence type="ECO:0000256" key="7">
    <source>
        <dbReference type="ARBA" id="ARBA00022801"/>
    </source>
</evidence>
<comment type="cofactor">
    <cofactor evidence="1">
        <name>Zn(2+)</name>
        <dbReference type="ChEBI" id="CHEBI:29105"/>
    </cofactor>
</comment>
<keyword evidence="7" id="KW-0378">Hydrolase</keyword>
<dbReference type="SUPFAM" id="SSF53187">
    <property type="entry name" value="Zn-dependent exopeptidases"/>
    <property type="match status" value="1"/>
</dbReference>
<feature type="region of interest" description="Disordered" evidence="13">
    <location>
        <begin position="456"/>
        <end position="520"/>
    </location>
</feature>
<evidence type="ECO:0000259" key="14">
    <source>
        <dbReference type="PROSITE" id="PS52035"/>
    </source>
</evidence>
<dbReference type="PROSITE" id="PS52035">
    <property type="entry name" value="PEPTIDASE_M14"/>
    <property type="match status" value="1"/>
</dbReference>
<dbReference type="Pfam" id="PF00246">
    <property type="entry name" value="Peptidase_M14"/>
    <property type="match status" value="1"/>
</dbReference>
<dbReference type="Pfam" id="PF25571">
    <property type="entry name" value="TPR_CCP1_N"/>
    <property type="match status" value="1"/>
</dbReference>
<evidence type="ECO:0000256" key="2">
    <source>
        <dbReference type="ARBA" id="ARBA00004496"/>
    </source>
</evidence>
<dbReference type="InterPro" id="IPR050821">
    <property type="entry name" value="Cytosolic_carboxypeptidase"/>
</dbReference>
<dbReference type="EC" id="3.4.17.24" evidence="11"/>
<dbReference type="InterPro" id="IPR016024">
    <property type="entry name" value="ARM-type_fold"/>
</dbReference>
<comment type="caution">
    <text evidence="15">The sequence shown here is derived from an EMBL/GenBank/DDBJ whole genome shotgun (WGS) entry which is preliminary data.</text>
</comment>
<dbReference type="Gene3D" id="1.25.10.10">
    <property type="entry name" value="Leucine-rich Repeat Variant"/>
    <property type="match status" value="1"/>
</dbReference>
<dbReference type="EMBL" id="CALNXI010000079">
    <property type="protein sequence ID" value="CAH3018127.1"/>
    <property type="molecule type" value="Genomic_DNA"/>
</dbReference>
<feature type="compositionally biased region" description="Polar residues" evidence="13">
    <location>
        <begin position="462"/>
        <end position="500"/>
    </location>
</feature>
<evidence type="ECO:0000256" key="4">
    <source>
        <dbReference type="ARBA" id="ARBA00022490"/>
    </source>
</evidence>
<dbReference type="CDD" id="cd06906">
    <property type="entry name" value="M14_Nna1"/>
    <property type="match status" value="1"/>
</dbReference>
<keyword evidence="5" id="KW-0645">Protease</keyword>
<gene>
    <name evidence="15" type="ORF">PEVE_00041469</name>
</gene>
<feature type="domain" description="Peptidase M14" evidence="14">
    <location>
        <begin position="770"/>
        <end position="1087"/>
    </location>
</feature>
<comment type="catalytic activity">
    <reaction evidence="10">
        <text>C-terminal L-alpha-aminoacyl-L-glutamyl-L-glutamyl-[tubulin] + H2O = C-terminal L-alpha-aminoacyl-L-glutamyl-[tubulin] + L-glutamate</text>
        <dbReference type="Rhea" id="RHEA:63792"/>
        <dbReference type="Rhea" id="RHEA-COMP:16435"/>
        <dbReference type="Rhea" id="RHEA-COMP:16436"/>
        <dbReference type="ChEBI" id="CHEBI:15377"/>
        <dbReference type="ChEBI" id="CHEBI:29985"/>
        <dbReference type="ChEBI" id="CHEBI:149555"/>
        <dbReference type="ChEBI" id="CHEBI:149556"/>
        <dbReference type="EC" id="3.4.17.24"/>
    </reaction>
    <physiologicalReaction direction="left-to-right" evidence="10">
        <dbReference type="Rhea" id="RHEA:63793"/>
    </physiologicalReaction>
</comment>
<feature type="compositionally biased region" description="Basic and acidic residues" evidence="13">
    <location>
        <begin position="388"/>
        <end position="417"/>
    </location>
</feature>
<evidence type="ECO:0000313" key="15">
    <source>
        <dbReference type="EMBL" id="CAH3018127.1"/>
    </source>
</evidence>